<reference evidence="2" key="1">
    <citation type="submission" date="2017-12" db="EMBL/GenBank/DDBJ databases">
        <title>FDA dAtabase for Regulatory Grade micrObial Sequences (FDA-ARGOS): Supporting development and validation of Infectious Disease Dx tests.</title>
        <authorList>
            <person name="Kerrigan L."/>
            <person name="Tallon L.J."/>
            <person name="Sadzewicz L."/>
            <person name="Sengamalay N."/>
            <person name="Ott S."/>
            <person name="Godinez A."/>
            <person name="Nagaraj S."/>
            <person name="Vavikolanu K."/>
            <person name="Vyas G."/>
            <person name="Nadendla S."/>
            <person name="Aluvathingal J."/>
            <person name="Sichtig H."/>
        </authorList>
    </citation>
    <scope>NUCLEOTIDE SEQUENCE [LARGE SCALE GENOMIC DNA]</scope>
    <source>
        <strain evidence="2">FDAARGOS_200</strain>
    </source>
</reference>
<evidence type="ECO:0000259" key="1">
    <source>
        <dbReference type="Pfam" id="PF00144"/>
    </source>
</evidence>
<keyword evidence="2" id="KW-0378">Hydrolase</keyword>
<proteinExistence type="predicted"/>
<dbReference type="RefSeq" id="WP_019234995.1">
    <property type="nucleotide sequence ID" value="NZ_CAAAHR010000009.1"/>
</dbReference>
<dbReference type="AlphaFoldDB" id="A0AAX0WRB2"/>
<protein>
    <submittedName>
        <fullName evidence="2">Serine hydrolase</fullName>
    </submittedName>
</protein>
<dbReference type="InterPro" id="IPR012338">
    <property type="entry name" value="Beta-lactam/transpept-like"/>
</dbReference>
<dbReference type="Proteomes" id="UP000192511">
    <property type="component" value="Unassembled WGS sequence"/>
</dbReference>
<dbReference type="Gene3D" id="3.40.710.10">
    <property type="entry name" value="DD-peptidase/beta-lactamase superfamily"/>
    <property type="match status" value="1"/>
</dbReference>
<feature type="domain" description="Beta-lactamase-related" evidence="1">
    <location>
        <begin position="35"/>
        <end position="350"/>
    </location>
</feature>
<keyword evidence="3" id="KW-1185">Reference proteome</keyword>
<accession>A0AAX0WRB2</accession>
<dbReference type="GeneID" id="98066457"/>
<dbReference type="EMBL" id="NBTX02000004">
    <property type="protein sequence ID" value="PNL61202.1"/>
    <property type="molecule type" value="Genomic_DNA"/>
</dbReference>
<gene>
    <name evidence="2" type="ORF">A6J39_008225</name>
</gene>
<dbReference type="InterPro" id="IPR001466">
    <property type="entry name" value="Beta-lactam-related"/>
</dbReference>
<name>A0AAX0WRB2_9GAMM</name>
<evidence type="ECO:0000313" key="3">
    <source>
        <dbReference type="Proteomes" id="UP000192511"/>
    </source>
</evidence>
<dbReference type="PANTHER" id="PTHR46825">
    <property type="entry name" value="D-ALANYL-D-ALANINE-CARBOXYPEPTIDASE/ENDOPEPTIDASE AMPH"/>
    <property type="match status" value="1"/>
</dbReference>
<sequence>MFNHINAHFMSTTAQLNKMVTVQFWTIFQSYFNSGEPGGAALVVKDNRIIYMDGFGLADMKTKQPINTKTLFNVGSISKTFVAYGILKLAQERKLSLDDDLYQYFTDFKNTGIAKKVKLYHLLTHTSGIPDSRPVKEQHDFYLTAKDEENFAPLKQTDALQFEPGTQYRYSNPAFNGLALIIEKVTGKKWQQYISENIYKPAEMKTSTITDGPHPETGVSHGYVLNDKKEFEELDYGEEPTFAAAGNGGVWSSVEELWNYEQAIQQHKFLPVEWIDKSRTPYPFPDWKDEIPQRLGLSWFINKDSMGHQMIGHTGAQGGFISDYCWWPEEKIFYVLLCNIPKPIQEIRKRVYEAAKMIR</sequence>
<dbReference type="InterPro" id="IPR050491">
    <property type="entry name" value="AmpC-like"/>
</dbReference>
<dbReference type="GO" id="GO:0016787">
    <property type="term" value="F:hydrolase activity"/>
    <property type="evidence" value="ECO:0007669"/>
    <property type="project" value="UniProtKB-KW"/>
</dbReference>
<organism evidence="2 3">
    <name type="scientific">Legionella anisa</name>
    <dbReference type="NCBI Taxonomy" id="28082"/>
    <lineage>
        <taxon>Bacteria</taxon>
        <taxon>Pseudomonadati</taxon>
        <taxon>Pseudomonadota</taxon>
        <taxon>Gammaproteobacteria</taxon>
        <taxon>Legionellales</taxon>
        <taxon>Legionellaceae</taxon>
        <taxon>Legionella</taxon>
    </lineage>
</organism>
<evidence type="ECO:0000313" key="2">
    <source>
        <dbReference type="EMBL" id="PNL61202.1"/>
    </source>
</evidence>
<dbReference type="PANTHER" id="PTHR46825:SF9">
    <property type="entry name" value="BETA-LACTAMASE-RELATED DOMAIN-CONTAINING PROTEIN"/>
    <property type="match status" value="1"/>
</dbReference>
<comment type="caution">
    <text evidence="2">The sequence shown here is derived from an EMBL/GenBank/DDBJ whole genome shotgun (WGS) entry which is preliminary data.</text>
</comment>
<dbReference type="SUPFAM" id="SSF56601">
    <property type="entry name" value="beta-lactamase/transpeptidase-like"/>
    <property type="match status" value="1"/>
</dbReference>
<dbReference type="Pfam" id="PF00144">
    <property type="entry name" value="Beta-lactamase"/>
    <property type="match status" value="1"/>
</dbReference>